<organism evidence="1 2">
    <name type="scientific">Batrachochytrium dendrobatidis (strain JEL423)</name>
    <dbReference type="NCBI Taxonomy" id="403673"/>
    <lineage>
        <taxon>Eukaryota</taxon>
        <taxon>Fungi</taxon>
        <taxon>Fungi incertae sedis</taxon>
        <taxon>Chytridiomycota</taxon>
        <taxon>Chytridiomycota incertae sedis</taxon>
        <taxon>Chytridiomycetes</taxon>
        <taxon>Rhizophydiales</taxon>
        <taxon>Rhizophydiales incertae sedis</taxon>
        <taxon>Batrachochytrium</taxon>
    </lineage>
</organism>
<reference evidence="1 2" key="2">
    <citation type="submission" date="2016-05" db="EMBL/GenBank/DDBJ databases">
        <title>Lineage-specific infection strategies underlie the spectrum of fungal disease in amphibians.</title>
        <authorList>
            <person name="Cuomo C.A."/>
            <person name="Farrer R.A."/>
            <person name="James T."/>
            <person name="Longcore J."/>
            <person name="Birren B."/>
        </authorList>
    </citation>
    <scope>NUCLEOTIDE SEQUENCE [LARGE SCALE GENOMIC DNA]</scope>
    <source>
        <strain evidence="1 2">JEL423</strain>
    </source>
</reference>
<dbReference type="AlphaFoldDB" id="A0A177WVA9"/>
<dbReference type="VEuPathDB" id="FungiDB:BDEG_27156"/>
<evidence type="ECO:0000313" key="2">
    <source>
        <dbReference type="Proteomes" id="UP000077115"/>
    </source>
</evidence>
<sequence>MFNYALDIYLYTREFFLMQLCQGLVDIEVVDIEVVDIEVVDTVVVDIVVVDTEVVDTEVVDTEAVDTVVVDIVVVDKDTALGTALDTASEREKVVHIASSLISSSSSTV</sequence>
<accession>A0A177WVA9</accession>
<dbReference type="Proteomes" id="UP000077115">
    <property type="component" value="Unassembled WGS sequence"/>
</dbReference>
<name>A0A177WVA9_BATDL</name>
<gene>
    <name evidence="1" type="ORF">BDEG_27156</name>
</gene>
<dbReference type="EMBL" id="DS022311">
    <property type="protein sequence ID" value="OAJ43842.1"/>
    <property type="molecule type" value="Genomic_DNA"/>
</dbReference>
<evidence type="ECO:0000313" key="1">
    <source>
        <dbReference type="EMBL" id="OAJ43842.1"/>
    </source>
</evidence>
<reference evidence="1 2" key="1">
    <citation type="submission" date="2006-10" db="EMBL/GenBank/DDBJ databases">
        <title>The Genome Sequence of Batrachochytrium dendrobatidis JEL423.</title>
        <authorList>
            <consortium name="The Broad Institute Genome Sequencing Platform"/>
            <person name="Birren B."/>
            <person name="Lander E."/>
            <person name="Galagan J."/>
            <person name="Cuomo C."/>
            <person name="Devon K."/>
            <person name="Jaffe D."/>
            <person name="Butler J."/>
            <person name="Alvarez P."/>
            <person name="Gnerre S."/>
            <person name="Grabherr M."/>
            <person name="Kleber M."/>
            <person name="Mauceli E."/>
            <person name="Brockman W."/>
            <person name="Young S."/>
            <person name="LaButti K."/>
            <person name="Sykes S."/>
            <person name="DeCaprio D."/>
            <person name="Crawford M."/>
            <person name="Koehrsen M."/>
            <person name="Engels R."/>
            <person name="Montgomery P."/>
            <person name="Pearson M."/>
            <person name="Howarth C."/>
            <person name="Larson L."/>
            <person name="White J."/>
            <person name="O'Leary S."/>
            <person name="Kodira C."/>
            <person name="Zeng Q."/>
            <person name="Yandava C."/>
            <person name="Alvarado L."/>
            <person name="Longcore J."/>
            <person name="James T."/>
        </authorList>
    </citation>
    <scope>NUCLEOTIDE SEQUENCE [LARGE SCALE GENOMIC DNA]</scope>
    <source>
        <strain evidence="1 2">JEL423</strain>
    </source>
</reference>
<proteinExistence type="predicted"/>
<protein>
    <submittedName>
        <fullName evidence="1">Uncharacterized protein</fullName>
    </submittedName>
</protein>